<dbReference type="PANTHER" id="PTHR10589">
    <property type="entry name" value="UBIQUITIN CARBOXYL-TERMINAL HYDROLASE"/>
    <property type="match status" value="1"/>
</dbReference>
<evidence type="ECO:0000256" key="8">
    <source>
        <dbReference type="PIRSR" id="PIRSR038120-1"/>
    </source>
</evidence>
<dbReference type="GO" id="GO:0004843">
    <property type="term" value="F:cysteine-type deubiquitinase activity"/>
    <property type="evidence" value="ECO:0007669"/>
    <property type="project" value="UniProtKB-UniRule"/>
</dbReference>
<comment type="catalytic activity">
    <reaction evidence="1 7 10 11">
        <text>Thiol-dependent hydrolysis of ester, thioester, amide, peptide and isopeptide bonds formed by the C-terminal Gly of ubiquitin (a 76-residue protein attached to proteins as an intracellular targeting signal).</text>
        <dbReference type="EC" id="3.4.19.12"/>
    </reaction>
</comment>
<dbReference type="PRINTS" id="PR00707">
    <property type="entry name" value="UBCTHYDRLASE"/>
</dbReference>
<keyword evidence="6 7" id="KW-0788">Thiol protease</keyword>
<dbReference type="PIRSF" id="PIRSF038120">
    <property type="entry name" value="Ubiquitinyl_hydrolase_UCH37"/>
    <property type="match status" value="1"/>
</dbReference>
<dbReference type="Gene3D" id="3.40.532.10">
    <property type="entry name" value="Peptidase C12, ubiquitin carboxyl-terminal hydrolase"/>
    <property type="match status" value="1"/>
</dbReference>
<gene>
    <name evidence="14" type="ORF">PCOS0759_LOCUS9580</name>
</gene>
<accession>A0A7S1KUR0</accession>
<evidence type="ECO:0000256" key="6">
    <source>
        <dbReference type="ARBA" id="ARBA00022807"/>
    </source>
</evidence>
<evidence type="ECO:0000256" key="7">
    <source>
        <dbReference type="PIRNR" id="PIRNR038120"/>
    </source>
</evidence>
<feature type="site" description="Transition state stabilizer" evidence="10">
    <location>
        <position position="78"/>
    </location>
</feature>
<dbReference type="CDD" id="cd09617">
    <property type="entry name" value="Peptidase_C12_UCH37_BAP1"/>
    <property type="match status" value="1"/>
</dbReference>
<dbReference type="Pfam" id="PF18031">
    <property type="entry name" value="UCH_C"/>
    <property type="match status" value="1"/>
</dbReference>
<reference evidence="14" key="1">
    <citation type="submission" date="2021-01" db="EMBL/GenBank/DDBJ databases">
        <authorList>
            <person name="Corre E."/>
            <person name="Pelletier E."/>
            <person name="Niang G."/>
            <person name="Scheremetjew M."/>
            <person name="Finn R."/>
            <person name="Kale V."/>
            <person name="Holt S."/>
            <person name="Cochrane G."/>
            <person name="Meng A."/>
            <person name="Brown T."/>
            <person name="Cohen L."/>
        </authorList>
    </citation>
    <scope>NUCLEOTIDE SEQUENCE</scope>
    <source>
        <strain evidence="14">WS</strain>
    </source>
</reference>
<evidence type="ECO:0000256" key="2">
    <source>
        <dbReference type="ARBA" id="ARBA00009326"/>
    </source>
</evidence>
<feature type="active site" description="Proton donor" evidence="8 10">
    <location>
        <position position="170"/>
    </location>
</feature>
<dbReference type="InterPro" id="IPR017390">
    <property type="entry name" value="Ubiquitinyl_hydrolase_UCH37"/>
</dbReference>
<dbReference type="EC" id="3.4.19.12" evidence="7 11"/>
<evidence type="ECO:0000256" key="1">
    <source>
        <dbReference type="ARBA" id="ARBA00000707"/>
    </source>
</evidence>
<keyword evidence="5 7" id="KW-0378">Hydrolase</keyword>
<protein>
    <recommendedName>
        <fullName evidence="7 11">Ubiquitin carboxyl-terminal hydrolase</fullName>
        <ecNumber evidence="7 11">3.4.19.12</ecNumber>
    </recommendedName>
</protein>
<dbReference type="PROSITE" id="PS52048">
    <property type="entry name" value="UCH_DOMAIN"/>
    <property type="match status" value="1"/>
</dbReference>
<evidence type="ECO:0000256" key="12">
    <source>
        <dbReference type="SAM" id="Coils"/>
    </source>
</evidence>
<feature type="site" description="Important for enzyme activity" evidence="9 10">
    <location>
        <position position="185"/>
    </location>
</feature>
<dbReference type="Pfam" id="PF01088">
    <property type="entry name" value="Peptidase_C12"/>
    <property type="match status" value="1"/>
</dbReference>
<dbReference type="GO" id="GO:0016579">
    <property type="term" value="P:protein deubiquitination"/>
    <property type="evidence" value="ECO:0007669"/>
    <property type="project" value="InterPro"/>
</dbReference>
<keyword evidence="4 7" id="KW-0833">Ubl conjugation pathway</keyword>
<dbReference type="Gene3D" id="1.20.58.860">
    <property type="match status" value="1"/>
</dbReference>
<evidence type="ECO:0000256" key="5">
    <source>
        <dbReference type="ARBA" id="ARBA00022801"/>
    </source>
</evidence>
<dbReference type="GO" id="GO:0006511">
    <property type="term" value="P:ubiquitin-dependent protein catabolic process"/>
    <property type="evidence" value="ECO:0007669"/>
    <property type="project" value="UniProtKB-UniRule"/>
</dbReference>
<proteinExistence type="inferred from homology"/>
<dbReference type="AlphaFoldDB" id="A0A7S1KUR0"/>
<name>A0A7S1KUR0_9EUKA</name>
<dbReference type="SUPFAM" id="SSF54001">
    <property type="entry name" value="Cysteine proteinases"/>
    <property type="match status" value="1"/>
</dbReference>
<dbReference type="InterPro" id="IPR001578">
    <property type="entry name" value="Peptidase_C12_UCH"/>
</dbReference>
<feature type="domain" description="UCH catalytic" evidence="13">
    <location>
        <begin position="5"/>
        <end position="233"/>
    </location>
</feature>
<dbReference type="FunFam" id="3.40.532.10:FF:000009">
    <property type="entry name" value="Ubiquitin carboxyl-terminal hydrolase"/>
    <property type="match status" value="1"/>
</dbReference>
<evidence type="ECO:0000256" key="3">
    <source>
        <dbReference type="ARBA" id="ARBA00022670"/>
    </source>
</evidence>
<keyword evidence="3 7" id="KW-0645">Protease</keyword>
<evidence type="ECO:0000313" key="14">
    <source>
        <dbReference type="EMBL" id="CAD9086326.1"/>
    </source>
</evidence>
<keyword evidence="12" id="KW-0175">Coiled coil</keyword>
<feature type="active site" description="Nucleophile" evidence="8 10">
    <location>
        <position position="84"/>
    </location>
</feature>
<evidence type="ECO:0000256" key="11">
    <source>
        <dbReference type="RuleBase" id="RU361215"/>
    </source>
</evidence>
<evidence type="ECO:0000256" key="4">
    <source>
        <dbReference type="ARBA" id="ARBA00022786"/>
    </source>
</evidence>
<evidence type="ECO:0000256" key="9">
    <source>
        <dbReference type="PIRSR" id="PIRSR038120-2"/>
    </source>
</evidence>
<evidence type="ECO:0000256" key="10">
    <source>
        <dbReference type="PROSITE-ProRule" id="PRU01393"/>
    </source>
</evidence>
<organism evidence="14">
    <name type="scientific">Percolomonas cosmopolitus</name>
    <dbReference type="NCBI Taxonomy" id="63605"/>
    <lineage>
        <taxon>Eukaryota</taxon>
        <taxon>Discoba</taxon>
        <taxon>Heterolobosea</taxon>
        <taxon>Tetramitia</taxon>
        <taxon>Eutetramitia</taxon>
        <taxon>Percolomonadidae</taxon>
        <taxon>Percolomonas</taxon>
    </lineage>
</organism>
<dbReference type="InterPro" id="IPR041507">
    <property type="entry name" value="UCH_C"/>
</dbReference>
<dbReference type="PROSITE" id="PS52049">
    <property type="entry name" value="ULD"/>
    <property type="match status" value="1"/>
</dbReference>
<evidence type="ECO:0000259" key="13">
    <source>
        <dbReference type="PROSITE" id="PS52048"/>
    </source>
</evidence>
<comment type="similarity">
    <text evidence="2 7 10 11">Belongs to the peptidase C12 family.</text>
</comment>
<dbReference type="InterPro" id="IPR038765">
    <property type="entry name" value="Papain-like_cys_pep_sf"/>
</dbReference>
<dbReference type="PANTHER" id="PTHR10589:SF16">
    <property type="entry name" value="UBIQUITIN CARBOXYL-TERMINAL HYDROLASE ISOZYME L5"/>
    <property type="match status" value="1"/>
</dbReference>
<dbReference type="EMBL" id="HBGD01011574">
    <property type="protein sequence ID" value="CAD9086326.1"/>
    <property type="molecule type" value="Transcribed_RNA"/>
</dbReference>
<feature type="coiled-coil region" evidence="12">
    <location>
        <begin position="236"/>
        <end position="286"/>
    </location>
</feature>
<sequence length="327" mass="37679">MSSSDWCLIESDPGVFTELIQKIGVKGVQVEEIFALDAQDLKRLAPVYGLIFLFKWQSEKKQRKIDHNPPNELFFAKQVVTNACATQAILSVLMNSPLKEETSSVPGVSEIQLGDTLSSLKEFTQEFDPELKGMTLGESESIRNAHNSFARPEPFVMERTHAKEDDECFHFIAYIPFEGRLYELDGLQPGPILLEENGVSTDNWLDKVVPHVQQRIQSYASHEIKFNLMAVCHDREQTLTQQRDDLVQKMQETTDESSKAVLETEIHDIETEIKQEQAKKRRWHQENVRRRHNYVPFLINLLKILASKGELEPMIEQAKQKKERSEQ</sequence>
<dbReference type="InterPro" id="IPR036959">
    <property type="entry name" value="Peptidase_C12_UCH_sf"/>
</dbReference>
<dbReference type="GO" id="GO:0005737">
    <property type="term" value="C:cytoplasm"/>
    <property type="evidence" value="ECO:0007669"/>
    <property type="project" value="TreeGrafter"/>
</dbReference>